<keyword evidence="9" id="KW-0234">DNA repair</keyword>
<evidence type="ECO:0000256" key="7">
    <source>
        <dbReference type="ARBA" id="ARBA00023163"/>
    </source>
</evidence>
<organism evidence="10 11">
    <name type="scientific">Cutaneotrichosporon cavernicola</name>
    <dbReference type="NCBI Taxonomy" id="279322"/>
    <lineage>
        <taxon>Eukaryota</taxon>
        <taxon>Fungi</taxon>
        <taxon>Dikarya</taxon>
        <taxon>Basidiomycota</taxon>
        <taxon>Agaricomycotina</taxon>
        <taxon>Tremellomycetes</taxon>
        <taxon>Trichosporonales</taxon>
        <taxon>Trichosporonaceae</taxon>
        <taxon>Cutaneotrichosporon</taxon>
    </lineage>
</organism>
<dbReference type="Pfam" id="PF09340">
    <property type="entry name" value="NuA4"/>
    <property type="match status" value="1"/>
</dbReference>
<comment type="similarity">
    <text evidence="2 9">Belongs to the EAF6 family.</text>
</comment>
<keyword evidence="11" id="KW-1185">Reference proteome</keyword>
<comment type="subcellular location">
    <subcellularLocation>
        <location evidence="1 9">Nucleus</location>
    </subcellularLocation>
</comment>
<evidence type="ECO:0000256" key="9">
    <source>
        <dbReference type="RuleBase" id="RU368022"/>
    </source>
</evidence>
<accession>A0AA48KZM6</accession>
<comment type="subunit">
    <text evidence="9">Component of the NuA4 histone acetyltransferase complex.</text>
</comment>
<sequence>MSSTGPPAEAKQAQASALAELEAAQRKKRAIDTTLSNLEASIWAFEGSYLDETAASGNIIKGFDNYLKPPASGTKKKTDANEVDRLFSTSSVTSHQPLPK</sequence>
<dbReference type="RefSeq" id="XP_060455959.1">
    <property type="nucleotide sequence ID" value="XM_060599247.1"/>
</dbReference>
<dbReference type="GO" id="GO:0006325">
    <property type="term" value="P:chromatin organization"/>
    <property type="evidence" value="ECO:0007669"/>
    <property type="project" value="UniProtKB-KW"/>
</dbReference>
<keyword evidence="9" id="KW-0227">DNA damage</keyword>
<keyword evidence="7 9" id="KW-0804">Transcription</keyword>
<evidence type="ECO:0000313" key="11">
    <source>
        <dbReference type="Proteomes" id="UP001233271"/>
    </source>
</evidence>
<evidence type="ECO:0000256" key="3">
    <source>
        <dbReference type="ARBA" id="ARBA00018504"/>
    </source>
</evidence>
<keyword evidence="6" id="KW-0175">Coiled coil</keyword>
<evidence type="ECO:0000256" key="2">
    <source>
        <dbReference type="ARBA" id="ARBA00010916"/>
    </source>
</evidence>
<dbReference type="KEGG" id="ccac:CcaHIS019_0307640"/>
<evidence type="ECO:0000256" key="5">
    <source>
        <dbReference type="ARBA" id="ARBA00023015"/>
    </source>
</evidence>
<reference evidence="10" key="1">
    <citation type="journal article" date="2023" name="BMC Genomics">
        <title>Chromosome-level genome assemblies of Cutaneotrichosporon spp. (Trichosporonales, Basidiomycota) reveal imbalanced evolution between nucleotide sequences and chromosome synteny.</title>
        <authorList>
            <person name="Kobayashi Y."/>
            <person name="Kayamori A."/>
            <person name="Aoki K."/>
            <person name="Shiwa Y."/>
            <person name="Matsutani M."/>
            <person name="Fujita N."/>
            <person name="Sugita T."/>
            <person name="Iwasaki W."/>
            <person name="Tanaka N."/>
            <person name="Takashima M."/>
        </authorList>
    </citation>
    <scope>NUCLEOTIDE SEQUENCE</scope>
    <source>
        <strain evidence="10">HIS019</strain>
    </source>
</reference>
<dbReference type="GO" id="GO:0006281">
    <property type="term" value="P:DNA repair"/>
    <property type="evidence" value="ECO:0007669"/>
    <property type="project" value="UniProtKB-UniRule"/>
</dbReference>
<evidence type="ECO:0000256" key="6">
    <source>
        <dbReference type="ARBA" id="ARBA00023054"/>
    </source>
</evidence>
<dbReference type="InterPro" id="IPR015418">
    <property type="entry name" value="Eaf6"/>
</dbReference>
<evidence type="ECO:0000313" key="10">
    <source>
        <dbReference type="EMBL" id="BEI90694.1"/>
    </source>
</evidence>
<proteinExistence type="inferred from homology"/>
<keyword evidence="4 9" id="KW-0156">Chromatin regulator</keyword>
<protein>
    <recommendedName>
        <fullName evidence="3 9">Chromatin modification-related protein EAF6</fullName>
    </recommendedName>
</protein>
<keyword evidence="8 9" id="KW-0539">Nucleus</keyword>
<keyword evidence="5 9" id="KW-0805">Transcription regulation</keyword>
<gene>
    <name evidence="10" type="ORF">CcaverHIS019_0307640</name>
</gene>
<dbReference type="AlphaFoldDB" id="A0AA48KZM6"/>
<dbReference type="GO" id="GO:0035267">
    <property type="term" value="C:NuA4 histone acetyltransferase complex"/>
    <property type="evidence" value="ECO:0007669"/>
    <property type="project" value="UniProtKB-UniRule"/>
</dbReference>
<evidence type="ECO:0000256" key="4">
    <source>
        <dbReference type="ARBA" id="ARBA00022853"/>
    </source>
</evidence>
<dbReference type="GeneID" id="85494564"/>
<evidence type="ECO:0000256" key="8">
    <source>
        <dbReference type="ARBA" id="ARBA00023242"/>
    </source>
</evidence>
<comment type="function">
    <text evidence="9">Component of the NuA4 histone acetyltransferase complex which is involved in transcriptional activation of selected genes principally by acetylation of nucleosomal histone H4 and H2A. The NuA4 complex is also involved in DNA repair.</text>
</comment>
<dbReference type="Proteomes" id="UP001233271">
    <property type="component" value="Chromosome 3"/>
</dbReference>
<dbReference type="GO" id="GO:0005634">
    <property type="term" value="C:nucleus"/>
    <property type="evidence" value="ECO:0007669"/>
    <property type="project" value="UniProtKB-SubCell"/>
</dbReference>
<name>A0AA48KZM6_9TREE</name>
<dbReference type="EMBL" id="AP028214">
    <property type="protein sequence ID" value="BEI90694.1"/>
    <property type="molecule type" value="Genomic_DNA"/>
</dbReference>
<dbReference type="PANTHER" id="PTHR13476">
    <property type="entry name" value="CHROMATIN MODIFICATION-RELATED PROTEIN MEAF6"/>
    <property type="match status" value="1"/>
</dbReference>
<evidence type="ECO:0000256" key="1">
    <source>
        <dbReference type="ARBA" id="ARBA00004123"/>
    </source>
</evidence>